<protein>
    <recommendedName>
        <fullName evidence="1">Ubiquitin-like domain-containing protein</fullName>
    </recommendedName>
</protein>
<dbReference type="CDD" id="cd17039">
    <property type="entry name" value="Ubl_ubiquitin_like"/>
    <property type="match status" value="1"/>
</dbReference>
<gene>
    <name evidence="2" type="ORF">LOD99_3629</name>
</gene>
<keyword evidence="3" id="KW-1185">Reference proteome</keyword>
<proteinExistence type="predicted"/>
<dbReference type="Proteomes" id="UP001165289">
    <property type="component" value="Unassembled WGS sequence"/>
</dbReference>
<accession>A0AAV7JYL9</accession>
<dbReference type="Pfam" id="PF00240">
    <property type="entry name" value="ubiquitin"/>
    <property type="match status" value="1"/>
</dbReference>
<organism evidence="2 3">
    <name type="scientific">Oopsacas minuta</name>
    <dbReference type="NCBI Taxonomy" id="111878"/>
    <lineage>
        <taxon>Eukaryota</taxon>
        <taxon>Metazoa</taxon>
        <taxon>Porifera</taxon>
        <taxon>Hexactinellida</taxon>
        <taxon>Hexasterophora</taxon>
        <taxon>Lyssacinosida</taxon>
        <taxon>Leucopsacidae</taxon>
        <taxon>Oopsacas</taxon>
    </lineage>
</organism>
<reference evidence="2 3" key="1">
    <citation type="journal article" date="2023" name="BMC Biol.">
        <title>The compact genome of the sponge Oopsacas minuta (Hexactinellida) is lacking key metazoan core genes.</title>
        <authorList>
            <person name="Santini S."/>
            <person name="Schenkelaars Q."/>
            <person name="Jourda C."/>
            <person name="Duchesne M."/>
            <person name="Belahbib H."/>
            <person name="Rocher C."/>
            <person name="Selva M."/>
            <person name="Riesgo A."/>
            <person name="Vervoort M."/>
            <person name="Leys S.P."/>
            <person name="Kodjabachian L."/>
            <person name="Le Bivic A."/>
            <person name="Borchiellini C."/>
            <person name="Claverie J.M."/>
            <person name="Renard E."/>
        </authorList>
    </citation>
    <scope>NUCLEOTIDE SEQUENCE [LARGE SCALE GENOMIC DNA]</scope>
    <source>
        <strain evidence="2">SPO-2</strain>
    </source>
</reference>
<evidence type="ECO:0000259" key="1">
    <source>
        <dbReference type="PROSITE" id="PS50053"/>
    </source>
</evidence>
<dbReference type="AlphaFoldDB" id="A0AAV7JYL9"/>
<evidence type="ECO:0000313" key="3">
    <source>
        <dbReference type="Proteomes" id="UP001165289"/>
    </source>
</evidence>
<evidence type="ECO:0000313" key="2">
    <source>
        <dbReference type="EMBL" id="KAI6653410.1"/>
    </source>
</evidence>
<dbReference type="InterPro" id="IPR029071">
    <property type="entry name" value="Ubiquitin-like_domsf"/>
</dbReference>
<feature type="domain" description="Ubiquitin-like" evidence="1">
    <location>
        <begin position="27"/>
        <end position="86"/>
    </location>
</feature>
<dbReference type="EMBL" id="JAKMXF010000277">
    <property type="protein sequence ID" value="KAI6653410.1"/>
    <property type="molecule type" value="Genomic_DNA"/>
</dbReference>
<dbReference type="SUPFAM" id="SSF54236">
    <property type="entry name" value="Ubiquitin-like"/>
    <property type="match status" value="1"/>
</dbReference>
<dbReference type="InterPro" id="IPR000626">
    <property type="entry name" value="Ubiquitin-like_dom"/>
</dbReference>
<name>A0AAV7JYL9_9METZ</name>
<sequence>MESIFIVGLEGKVKTINIEKVRMNNYTIKELKSQVFIRCGIEVEAQRLIYISKDLEVERNGKELTLSDYGIHRDCNIMLVVRLPGGT</sequence>
<dbReference type="Gene3D" id="3.10.20.90">
    <property type="entry name" value="Phosphatidylinositol 3-kinase Catalytic Subunit, Chain A, domain 1"/>
    <property type="match status" value="1"/>
</dbReference>
<dbReference type="PROSITE" id="PS50053">
    <property type="entry name" value="UBIQUITIN_2"/>
    <property type="match status" value="1"/>
</dbReference>
<comment type="caution">
    <text evidence="2">The sequence shown here is derived from an EMBL/GenBank/DDBJ whole genome shotgun (WGS) entry which is preliminary data.</text>
</comment>